<sequence length="118" mass="13401">MHAVPILFYIVTASTTTTITTYACMQSMAGHALSPSRSVPLCRSLQDPRGYNGVVQPNQMGAVTNTYIACFIIKREEKVSRRRRNKEDPTPSQTEQKKKKTCTRDYKDIDRQMSQNGR</sequence>
<keyword evidence="4" id="KW-1185">Reference proteome</keyword>
<evidence type="ECO:0000313" key="4">
    <source>
        <dbReference type="Proteomes" id="UP001492380"/>
    </source>
</evidence>
<reference evidence="3 4" key="1">
    <citation type="submission" date="2024-04" db="EMBL/GenBank/DDBJ databases">
        <title>Phyllosticta paracitricarpa is synonymous to the EU quarantine fungus P. citricarpa based on phylogenomic analyses.</title>
        <authorList>
            <consortium name="Lawrence Berkeley National Laboratory"/>
            <person name="Van Ingen-Buijs V.A."/>
            <person name="Van Westerhoven A.C."/>
            <person name="Haridas S."/>
            <person name="Skiadas P."/>
            <person name="Martin F."/>
            <person name="Groenewald J.Z."/>
            <person name="Crous P.W."/>
            <person name="Seidl M.F."/>
        </authorList>
    </citation>
    <scope>NUCLEOTIDE SEQUENCE [LARGE SCALE GENOMIC DNA]</scope>
    <source>
        <strain evidence="3 4">CBS 123374</strain>
    </source>
</reference>
<evidence type="ECO:0000256" key="1">
    <source>
        <dbReference type="SAM" id="MobiDB-lite"/>
    </source>
</evidence>
<feature type="chain" id="PRO_5045594490" description="Secreted protein" evidence="2">
    <location>
        <begin position="17"/>
        <end position="118"/>
    </location>
</feature>
<feature type="compositionally biased region" description="Basic and acidic residues" evidence="1">
    <location>
        <begin position="102"/>
        <end position="111"/>
    </location>
</feature>
<name>A0ABR1YIL8_9PEZI</name>
<organism evidence="3 4">
    <name type="scientific">Phyllosticta capitalensis</name>
    <dbReference type="NCBI Taxonomy" id="121624"/>
    <lineage>
        <taxon>Eukaryota</taxon>
        <taxon>Fungi</taxon>
        <taxon>Dikarya</taxon>
        <taxon>Ascomycota</taxon>
        <taxon>Pezizomycotina</taxon>
        <taxon>Dothideomycetes</taxon>
        <taxon>Dothideomycetes incertae sedis</taxon>
        <taxon>Botryosphaeriales</taxon>
        <taxon>Phyllostictaceae</taxon>
        <taxon>Phyllosticta</taxon>
    </lineage>
</organism>
<comment type="caution">
    <text evidence="3">The sequence shown here is derived from an EMBL/GenBank/DDBJ whole genome shotgun (WGS) entry which is preliminary data.</text>
</comment>
<feature type="region of interest" description="Disordered" evidence="1">
    <location>
        <begin position="79"/>
        <end position="118"/>
    </location>
</feature>
<gene>
    <name evidence="3" type="ORF">HDK90DRAFT_491768</name>
</gene>
<dbReference type="EMBL" id="JBBWRZ010000008">
    <property type="protein sequence ID" value="KAK8230763.1"/>
    <property type="molecule type" value="Genomic_DNA"/>
</dbReference>
<dbReference type="Proteomes" id="UP001492380">
    <property type="component" value="Unassembled WGS sequence"/>
</dbReference>
<protein>
    <recommendedName>
        <fullName evidence="5">Secreted protein</fullName>
    </recommendedName>
</protein>
<feature type="compositionally biased region" description="Basic and acidic residues" evidence="1">
    <location>
        <begin position="79"/>
        <end position="89"/>
    </location>
</feature>
<evidence type="ECO:0008006" key="5">
    <source>
        <dbReference type="Google" id="ProtNLM"/>
    </source>
</evidence>
<evidence type="ECO:0000313" key="3">
    <source>
        <dbReference type="EMBL" id="KAK8230763.1"/>
    </source>
</evidence>
<keyword evidence="2" id="KW-0732">Signal</keyword>
<accession>A0ABR1YIL8</accession>
<feature type="signal peptide" evidence="2">
    <location>
        <begin position="1"/>
        <end position="16"/>
    </location>
</feature>
<proteinExistence type="predicted"/>
<evidence type="ECO:0000256" key="2">
    <source>
        <dbReference type="SAM" id="SignalP"/>
    </source>
</evidence>